<dbReference type="AlphaFoldDB" id="M0M3I1"/>
<dbReference type="RefSeq" id="WP_006672691.1">
    <property type="nucleotide sequence ID" value="NZ_AOMA01000085.1"/>
</dbReference>
<feature type="domain" description="NrS-1 polymerase-like HBD" evidence="1">
    <location>
        <begin position="227"/>
        <end position="286"/>
    </location>
</feature>
<reference evidence="2 3" key="1">
    <citation type="journal article" date="2014" name="PLoS Genet.">
        <title>Phylogenetically driven sequencing of extremely halophilic archaea reveals strategies for static and dynamic osmo-response.</title>
        <authorList>
            <person name="Becker E.A."/>
            <person name="Seitzer P.M."/>
            <person name="Tritt A."/>
            <person name="Larsen D."/>
            <person name="Krusor M."/>
            <person name="Yao A.I."/>
            <person name="Wu D."/>
            <person name="Madern D."/>
            <person name="Eisen J.A."/>
            <person name="Darling A.E."/>
            <person name="Facciotti M.T."/>
        </authorList>
    </citation>
    <scope>NUCLEOTIDE SEQUENCE [LARGE SCALE GENOMIC DNA]</scope>
    <source>
        <strain evidence="2 3">JCM 10879</strain>
    </source>
</reference>
<dbReference type="InterPro" id="IPR054468">
    <property type="entry name" value="NrSPol-like_HBD"/>
</dbReference>
<dbReference type="eggNOG" id="arCOG06276">
    <property type="taxonomic scope" value="Archaea"/>
</dbReference>
<comment type="caution">
    <text evidence="2">The sequence shown here is derived from an EMBL/GenBank/DDBJ whole genome shotgun (WGS) entry which is preliminary data.</text>
</comment>
<protein>
    <recommendedName>
        <fullName evidence="1">NrS-1 polymerase-like HBD domain-containing protein</fullName>
    </recommendedName>
</protein>
<evidence type="ECO:0000313" key="3">
    <source>
        <dbReference type="Proteomes" id="UP000011607"/>
    </source>
</evidence>
<dbReference type="Proteomes" id="UP000011607">
    <property type="component" value="Unassembled WGS sequence"/>
</dbReference>
<accession>M0M3I1</accession>
<dbReference type="OrthoDB" id="238910at2157"/>
<sequence length="287" mass="32508">MVYPESIPDPLKARDQWICWRTADRDGTPTKVPIDPETETYASVSDPGTWTTYRDAYTHYNRNDDVAGLGYVFTADGPYAGIDIDDARDPETGMLEEWVIDILLTLGSYTERSPSRSGYHVIAEGTVPDEGHRNGQLELYDQDRYFTVTGDHVPGTPRTIEQRDDALTALHREYIADQAPNSSTDPVPDRTAVPATDAELVEKAMNAANGDKFERLWNGDTSNYPSHSEADQALCNLLAFWTGGDEKRIERLFEQSGLVRDKWRDREDYRERTIRKAVRDCPAYYDG</sequence>
<organism evidence="2 3">
    <name type="scientific">Halobiforma nitratireducens JCM 10879</name>
    <dbReference type="NCBI Taxonomy" id="1227454"/>
    <lineage>
        <taxon>Archaea</taxon>
        <taxon>Methanobacteriati</taxon>
        <taxon>Methanobacteriota</taxon>
        <taxon>Stenosarchaea group</taxon>
        <taxon>Halobacteria</taxon>
        <taxon>Halobacteriales</taxon>
        <taxon>Natrialbaceae</taxon>
        <taxon>Halobiforma</taxon>
    </lineage>
</organism>
<dbReference type="STRING" id="1227454.C446_08846"/>
<evidence type="ECO:0000259" key="1">
    <source>
        <dbReference type="Pfam" id="PF22763"/>
    </source>
</evidence>
<evidence type="ECO:0000313" key="2">
    <source>
        <dbReference type="EMBL" id="EMA39164.1"/>
    </source>
</evidence>
<proteinExistence type="predicted"/>
<dbReference type="EMBL" id="AOMA01000085">
    <property type="protein sequence ID" value="EMA39164.1"/>
    <property type="molecule type" value="Genomic_DNA"/>
</dbReference>
<keyword evidence="3" id="KW-1185">Reference proteome</keyword>
<name>M0M3I1_9EURY</name>
<dbReference type="Pfam" id="PF22763">
    <property type="entry name" value="NrS1-1_pol-like_HBD"/>
    <property type="match status" value="1"/>
</dbReference>
<gene>
    <name evidence="2" type="ORF">C446_08846</name>
</gene>